<evidence type="ECO:0000256" key="2">
    <source>
        <dbReference type="SAM" id="SignalP"/>
    </source>
</evidence>
<feature type="region of interest" description="Disordered" evidence="1">
    <location>
        <begin position="54"/>
        <end position="74"/>
    </location>
</feature>
<proteinExistence type="predicted"/>
<keyword evidence="2" id="KW-0732">Signal</keyword>
<dbReference type="PROSITE" id="PS51257">
    <property type="entry name" value="PROKAR_LIPOPROTEIN"/>
    <property type="match status" value="1"/>
</dbReference>
<dbReference type="AlphaFoldDB" id="A0A7S8E6C5"/>
<evidence type="ECO:0000313" key="3">
    <source>
        <dbReference type="EMBL" id="QPC81113.1"/>
    </source>
</evidence>
<reference evidence="3 4" key="1">
    <citation type="submission" date="2020-02" db="EMBL/GenBank/DDBJ databases">
        <authorList>
            <person name="Zheng R.K."/>
            <person name="Sun C.M."/>
        </authorList>
    </citation>
    <scope>NUCLEOTIDE SEQUENCE [LARGE SCALE GENOMIC DNA]</scope>
    <source>
        <strain evidence="4">rifampicinis</strain>
    </source>
</reference>
<accession>A0A7S8E6C5</accession>
<dbReference type="RefSeq" id="WP_195169186.1">
    <property type="nucleotide sequence ID" value="NZ_CP062983.1"/>
</dbReference>
<evidence type="ECO:0000313" key="4">
    <source>
        <dbReference type="Proteomes" id="UP000594468"/>
    </source>
</evidence>
<name>A0A7S8E6C5_9CHLR</name>
<feature type="compositionally biased region" description="Low complexity" evidence="1">
    <location>
        <begin position="55"/>
        <end position="70"/>
    </location>
</feature>
<protein>
    <submittedName>
        <fullName evidence="3">Uncharacterized protein</fullName>
    </submittedName>
</protein>
<dbReference type="Proteomes" id="UP000594468">
    <property type="component" value="Chromosome"/>
</dbReference>
<feature type="chain" id="PRO_5032852796" evidence="2">
    <location>
        <begin position="23"/>
        <end position="197"/>
    </location>
</feature>
<dbReference type="KEGG" id="pmet:G4Y79_15530"/>
<evidence type="ECO:0000256" key="1">
    <source>
        <dbReference type="SAM" id="MobiDB-lite"/>
    </source>
</evidence>
<dbReference type="EMBL" id="CP062983">
    <property type="protein sequence ID" value="QPC81113.1"/>
    <property type="molecule type" value="Genomic_DNA"/>
</dbReference>
<keyword evidence="4" id="KW-1185">Reference proteome</keyword>
<gene>
    <name evidence="3" type="ORF">G4Y79_15530</name>
</gene>
<organism evidence="3 4">
    <name type="scientific">Phototrophicus methaneseepsis</name>
    <dbReference type="NCBI Taxonomy" id="2710758"/>
    <lineage>
        <taxon>Bacteria</taxon>
        <taxon>Bacillati</taxon>
        <taxon>Chloroflexota</taxon>
        <taxon>Candidatus Thermofontia</taxon>
        <taxon>Phototrophicales</taxon>
        <taxon>Phototrophicaceae</taxon>
        <taxon>Phototrophicus</taxon>
    </lineage>
</organism>
<feature type="signal peptide" evidence="2">
    <location>
        <begin position="1"/>
        <end position="22"/>
    </location>
</feature>
<sequence>MKQIMCGLWMTCVVLISACTPAAETGLPTLAALPTEDVNSVEVASTQIDAPVVRPRSTLPPTFTPSPESTEAQPTPILEPTLTRLPVTSPPRESDERPECANFKVDYENSDREFTIGTSPHVQWSAMPNATSYLLKLGDETGVVLRDDIYVTDTSYSFDSAQFKVGVAYAWSVYPIDAIGDQMCYVRGAELMAQSGS</sequence>